<reference evidence="3" key="2">
    <citation type="submission" date="2015-01" db="EMBL/GenBank/DDBJ databases">
        <title>Evolutionary Origins and Diversification of the Mycorrhizal Mutualists.</title>
        <authorList>
            <consortium name="DOE Joint Genome Institute"/>
            <consortium name="Mycorrhizal Genomics Consortium"/>
            <person name="Kohler A."/>
            <person name="Kuo A."/>
            <person name="Nagy L.G."/>
            <person name="Floudas D."/>
            <person name="Copeland A."/>
            <person name="Barry K.W."/>
            <person name="Cichocki N."/>
            <person name="Veneault-Fourrey C."/>
            <person name="LaButti K."/>
            <person name="Lindquist E.A."/>
            <person name="Lipzen A."/>
            <person name="Lundell T."/>
            <person name="Morin E."/>
            <person name="Murat C."/>
            <person name="Riley R."/>
            <person name="Ohm R."/>
            <person name="Sun H."/>
            <person name="Tunlid A."/>
            <person name="Henrissat B."/>
            <person name="Grigoriev I.V."/>
            <person name="Hibbett D.S."/>
            <person name="Martin F."/>
        </authorList>
    </citation>
    <scope>NUCLEOTIDE SEQUENCE [LARGE SCALE GENOMIC DNA]</scope>
    <source>
        <strain evidence="3">Ve08.2h10</strain>
    </source>
</reference>
<feature type="non-terminal residue" evidence="2">
    <location>
        <position position="1"/>
    </location>
</feature>
<evidence type="ECO:0000259" key="1">
    <source>
        <dbReference type="Pfam" id="PF00173"/>
    </source>
</evidence>
<dbReference type="AlphaFoldDB" id="A0A0D0DLI9"/>
<reference evidence="2 3" key="1">
    <citation type="submission" date="2014-04" db="EMBL/GenBank/DDBJ databases">
        <authorList>
            <consortium name="DOE Joint Genome Institute"/>
            <person name="Kuo A."/>
            <person name="Kohler A."/>
            <person name="Jargeat P."/>
            <person name="Nagy L.G."/>
            <person name="Floudas D."/>
            <person name="Copeland A."/>
            <person name="Barry K.W."/>
            <person name="Cichocki N."/>
            <person name="Veneault-Fourrey C."/>
            <person name="LaButti K."/>
            <person name="Lindquist E.A."/>
            <person name="Lipzen A."/>
            <person name="Lundell T."/>
            <person name="Morin E."/>
            <person name="Murat C."/>
            <person name="Sun H."/>
            <person name="Tunlid A."/>
            <person name="Henrissat B."/>
            <person name="Grigoriev I.V."/>
            <person name="Hibbett D.S."/>
            <person name="Martin F."/>
            <person name="Nordberg H.P."/>
            <person name="Cantor M.N."/>
            <person name="Hua S.X."/>
        </authorList>
    </citation>
    <scope>NUCLEOTIDE SEQUENCE [LARGE SCALE GENOMIC DNA]</scope>
    <source>
        <strain evidence="2 3">Ve08.2h10</strain>
    </source>
</reference>
<dbReference type="EMBL" id="KN824859">
    <property type="protein sequence ID" value="KIK99452.1"/>
    <property type="molecule type" value="Genomic_DNA"/>
</dbReference>
<accession>A0A0D0DLI9</accession>
<dbReference type="InterPro" id="IPR001199">
    <property type="entry name" value="Cyt_B5-like_heme/steroid-bd"/>
</dbReference>
<dbReference type="Gene3D" id="3.10.120.10">
    <property type="entry name" value="Cytochrome b5-like heme/steroid binding domain"/>
    <property type="match status" value="1"/>
</dbReference>
<evidence type="ECO:0000313" key="2">
    <source>
        <dbReference type="EMBL" id="KIK99452.1"/>
    </source>
</evidence>
<dbReference type="HOGENOM" id="CLU_2644743_0_0_1"/>
<name>A0A0D0DLI9_9AGAM</name>
<keyword evidence="3" id="KW-1185">Reference proteome</keyword>
<feature type="domain" description="Cytochrome b5 heme-binding" evidence="1">
    <location>
        <begin position="2"/>
        <end position="33"/>
    </location>
</feature>
<dbReference type="InterPro" id="IPR036400">
    <property type="entry name" value="Cyt_B5-like_heme/steroid_sf"/>
</dbReference>
<sequence length="77" mass="8935">MDLAEHKTPASFWVTISNKVYGVADFYFDHPGDCKWSWTSLDKMKPLLTLRFIPQTPWIRTFLPKSTLVNSTKPPHV</sequence>
<gene>
    <name evidence="2" type="ORF">PAXRUDRAFT_822742</name>
</gene>
<dbReference type="SUPFAM" id="SSF55856">
    <property type="entry name" value="Cytochrome b5-like heme/steroid binding domain"/>
    <property type="match status" value="1"/>
</dbReference>
<dbReference type="Proteomes" id="UP000054538">
    <property type="component" value="Unassembled WGS sequence"/>
</dbReference>
<evidence type="ECO:0000313" key="3">
    <source>
        <dbReference type="Proteomes" id="UP000054538"/>
    </source>
</evidence>
<organism evidence="2 3">
    <name type="scientific">Paxillus rubicundulus Ve08.2h10</name>
    <dbReference type="NCBI Taxonomy" id="930991"/>
    <lineage>
        <taxon>Eukaryota</taxon>
        <taxon>Fungi</taxon>
        <taxon>Dikarya</taxon>
        <taxon>Basidiomycota</taxon>
        <taxon>Agaricomycotina</taxon>
        <taxon>Agaricomycetes</taxon>
        <taxon>Agaricomycetidae</taxon>
        <taxon>Boletales</taxon>
        <taxon>Paxilineae</taxon>
        <taxon>Paxillaceae</taxon>
        <taxon>Paxillus</taxon>
    </lineage>
</organism>
<dbReference type="Pfam" id="PF00173">
    <property type="entry name" value="Cyt-b5"/>
    <property type="match status" value="1"/>
</dbReference>
<protein>
    <recommendedName>
        <fullName evidence="1">Cytochrome b5 heme-binding domain-containing protein</fullName>
    </recommendedName>
</protein>
<dbReference type="InParanoid" id="A0A0D0DLI9"/>
<proteinExistence type="predicted"/>